<keyword evidence="4" id="KW-1185">Reference proteome</keyword>
<dbReference type="InterPro" id="IPR036047">
    <property type="entry name" value="F-box-like_dom_sf"/>
</dbReference>
<dbReference type="Pfam" id="PF00646">
    <property type="entry name" value="F-box"/>
    <property type="match status" value="1"/>
</dbReference>
<organism evidence="3 4">
    <name type="scientific">Micractinium conductrix</name>
    <dbReference type="NCBI Taxonomy" id="554055"/>
    <lineage>
        <taxon>Eukaryota</taxon>
        <taxon>Viridiplantae</taxon>
        <taxon>Chlorophyta</taxon>
        <taxon>core chlorophytes</taxon>
        <taxon>Trebouxiophyceae</taxon>
        <taxon>Chlorellales</taxon>
        <taxon>Chlorellaceae</taxon>
        <taxon>Chlorella clade</taxon>
        <taxon>Micractinium</taxon>
    </lineage>
</organism>
<reference evidence="3 4" key="1">
    <citation type="journal article" date="2018" name="Plant J.">
        <title>Genome sequences of Chlorella sorokiniana UTEX 1602 and Micractinium conductrix SAG 241.80: implications to maltose excretion by a green alga.</title>
        <authorList>
            <person name="Arriola M.B."/>
            <person name="Velmurugan N."/>
            <person name="Zhang Y."/>
            <person name="Plunkett M.H."/>
            <person name="Hondzo H."/>
            <person name="Barney B.M."/>
        </authorList>
    </citation>
    <scope>NUCLEOTIDE SEQUENCE [LARGE SCALE GENOMIC DNA]</scope>
    <source>
        <strain evidence="3 4">SAG 241.80</strain>
    </source>
</reference>
<dbReference type="SUPFAM" id="SSF81383">
    <property type="entry name" value="F-box domain"/>
    <property type="match status" value="1"/>
</dbReference>
<dbReference type="InterPro" id="IPR001810">
    <property type="entry name" value="F-box_dom"/>
</dbReference>
<dbReference type="PANTHER" id="PTHR31482">
    <property type="entry name" value="ESTS AU081301(E20138)"/>
    <property type="match status" value="1"/>
</dbReference>
<keyword evidence="1" id="KW-0175">Coiled coil</keyword>
<feature type="coiled-coil region" evidence="1">
    <location>
        <begin position="337"/>
        <end position="364"/>
    </location>
</feature>
<dbReference type="EMBL" id="LHPF02000027">
    <property type="protein sequence ID" value="PSC69341.1"/>
    <property type="molecule type" value="Genomic_DNA"/>
</dbReference>
<name>A0A2P6V5H0_9CHLO</name>
<sequence>MEASPAVEVGARWRAPPCPSLALTQLPRDALVEVLSRLGARSLAAAACASRHLGGLAADDRFYAALLAARLPRLVALLAAVPPPAQPEWWAGRSWRQRMRALAAGAPFQLQVYNREPENEAEDFMLSAYDATVSLSPASAAALLADAPPPSLRGGTISGGHPATPTASAGELSFTARYLPMGAMPAVEEAAVAAGRLRLPPPGSAPFAVYADSGSASAAGLCVGEEVEVQWKGRRAHPWGFWFATVQSVRGNRLALMFRQYPRSSVWHRVRAPIKPGQEAVLNGDCSFGYVGGLRRLSGSERQEWRRHGAPCPPAPAALAVLAAEDEWWSDDEELDVDLELAELEEQEADAAAAQQALAAAAAVDPAAAAVAGTGAAPVAAAAAPAAEEAMHAPAGPPGQPIALQLGPAAAAAAVAAAGLPVELAAAPEAPPAPAAAPQGDQ</sequence>
<dbReference type="PANTHER" id="PTHR31482:SF18">
    <property type="entry name" value="ESTS AU081301(E20138)"/>
    <property type="match status" value="1"/>
</dbReference>
<dbReference type="STRING" id="554055.A0A2P6V5H0"/>
<proteinExistence type="predicted"/>
<comment type="caution">
    <text evidence="3">The sequence shown here is derived from an EMBL/GenBank/DDBJ whole genome shotgun (WGS) entry which is preliminary data.</text>
</comment>
<evidence type="ECO:0000313" key="3">
    <source>
        <dbReference type="EMBL" id="PSC69341.1"/>
    </source>
</evidence>
<evidence type="ECO:0000256" key="1">
    <source>
        <dbReference type="SAM" id="Coils"/>
    </source>
</evidence>
<dbReference type="AlphaFoldDB" id="A0A2P6V5H0"/>
<gene>
    <name evidence="3" type="ORF">C2E20_7125</name>
</gene>
<evidence type="ECO:0000259" key="2">
    <source>
        <dbReference type="PROSITE" id="PS50181"/>
    </source>
</evidence>
<dbReference type="OrthoDB" id="512036at2759"/>
<feature type="domain" description="F-box" evidence="2">
    <location>
        <begin position="20"/>
        <end position="66"/>
    </location>
</feature>
<dbReference type="Proteomes" id="UP000239649">
    <property type="component" value="Unassembled WGS sequence"/>
</dbReference>
<dbReference type="PROSITE" id="PS50181">
    <property type="entry name" value="FBOX"/>
    <property type="match status" value="1"/>
</dbReference>
<protein>
    <submittedName>
        <fullName evidence="3">F-box protein</fullName>
    </submittedName>
</protein>
<accession>A0A2P6V5H0</accession>
<evidence type="ECO:0000313" key="4">
    <source>
        <dbReference type="Proteomes" id="UP000239649"/>
    </source>
</evidence>